<accession>A0ABS7FPM6</accession>
<dbReference type="InterPro" id="IPR011042">
    <property type="entry name" value="6-blade_b-propeller_TolB-like"/>
</dbReference>
<evidence type="ECO:0000256" key="1">
    <source>
        <dbReference type="ARBA" id="ARBA00008853"/>
    </source>
</evidence>
<dbReference type="PANTHER" id="PTHR10907">
    <property type="entry name" value="REGUCALCIN"/>
    <property type="match status" value="1"/>
</dbReference>
<evidence type="ECO:0000259" key="2">
    <source>
        <dbReference type="Pfam" id="PF08450"/>
    </source>
</evidence>
<feature type="domain" description="SMP-30/Gluconolactonase/LRE-like region" evidence="2">
    <location>
        <begin position="13"/>
        <end position="260"/>
    </location>
</feature>
<dbReference type="PANTHER" id="PTHR10907:SF47">
    <property type="entry name" value="REGUCALCIN"/>
    <property type="match status" value="1"/>
</dbReference>
<dbReference type="Proteomes" id="UP000774570">
    <property type="component" value="Unassembled WGS sequence"/>
</dbReference>
<dbReference type="SUPFAM" id="SSF63829">
    <property type="entry name" value="Calcium-dependent phosphotriesterase"/>
    <property type="match status" value="1"/>
</dbReference>
<proteinExistence type="inferred from homology"/>
<dbReference type="InterPro" id="IPR013658">
    <property type="entry name" value="SGL"/>
</dbReference>
<comment type="caution">
    <text evidence="3">The sequence shown here is derived from an EMBL/GenBank/DDBJ whole genome shotgun (WGS) entry which is preliminary data.</text>
</comment>
<name>A0ABS7FPM6_9ACTN</name>
<dbReference type="Pfam" id="PF08450">
    <property type="entry name" value="SGL"/>
    <property type="match status" value="1"/>
</dbReference>
<dbReference type="EMBL" id="JAIBOA010000004">
    <property type="protein sequence ID" value="MBW8482358.1"/>
    <property type="molecule type" value="Genomic_DNA"/>
</dbReference>
<dbReference type="InterPro" id="IPR005511">
    <property type="entry name" value="SMP-30"/>
</dbReference>
<dbReference type="PRINTS" id="PR01790">
    <property type="entry name" value="SMP30FAMILY"/>
</dbReference>
<protein>
    <submittedName>
        <fullName evidence="3">SMP-30/gluconolactonase/LRE family protein</fullName>
    </submittedName>
</protein>
<gene>
    <name evidence="3" type="ORF">K1Y72_08295</name>
</gene>
<organism evidence="3 4">
    <name type="scientific">Actinomadura parmotrematis</name>
    <dbReference type="NCBI Taxonomy" id="2864039"/>
    <lineage>
        <taxon>Bacteria</taxon>
        <taxon>Bacillati</taxon>
        <taxon>Actinomycetota</taxon>
        <taxon>Actinomycetes</taxon>
        <taxon>Streptosporangiales</taxon>
        <taxon>Thermomonosporaceae</taxon>
        <taxon>Actinomadura</taxon>
    </lineage>
</organism>
<sequence length="294" mass="30020">MLEPIHPEIVCDLGEGPRWDAATGTLRWTDLHRARLHAAPWKGRARTVDVGRHLPLAWTATLSAAVPVAGPPGGLVAVAGNGLVHLPAGGGARALRPLVPPGTLRFTGAACDPSGRLWAGAMDRRVAQGAGLLMRIGPGGAVRALTGLTAPNGLAWSPDGRTMYVTDARPGTITAHPFDPVAGAVGRPRTVVRLAPAEGVPDGLAVDVEGCLWTATWTGRQVRRYTPGGRLLTALDVPADRVAACAFAGPDLGTLVVTTGRVPGASLPGSGRLYAAVPGVRGLPGTPYAGPLPG</sequence>
<reference evidence="3 4" key="1">
    <citation type="submission" date="2021-07" db="EMBL/GenBank/DDBJ databases">
        <title>Actinomadura sp. PM05-2 isolated from lichen.</title>
        <authorList>
            <person name="Somphong A."/>
            <person name="Phongsopitanun W."/>
            <person name="Tanasupawat S."/>
            <person name="Peongsungnone V."/>
        </authorList>
    </citation>
    <scope>NUCLEOTIDE SEQUENCE [LARGE SCALE GENOMIC DNA]</scope>
    <source>
        <strain evidence="3 4">PM05-2</strain>
    </source>
</reference>
<comment type="similarity">
    <text evidence="1">Belongs to the SMP-30/CGR1 family.</text>
</comment>
<evidence type="ECO:0000313" key="3">
    <source>
        <dbReference type="EMBL" id="MBW8482358.1"/>
    </source>
</evidence>
<evidence type="ECO:0000313" key="4">
    <source>
        <dbReference type="Proteomes" id="UP000774570"/>
    </source>
</evidence>
<dbReference type="RefSeq" id="WP_220164831.1">
    <property type="nucleotide sequence ID" value="NZ_JAIBOA010000004.1"/>
</dbReference>
<keyword evidence="4" id="KW-1185">Reference proteome</keyword>
<dbReference type="Gene3D" id="2.120.10.30">
    <property type="entry name" value="TolB, C-terminal domain"/>
    <property type="match status" value="1"/>
</dbReference>